<dbReference type="Proteomes" id="UP001582793">
    <property type="component" value="Unassembled WGS sequence"/>
</dbReference>
<dbReference type="Pfam" id="PF01546">
    <property type="entry name" value="Peptidase_M20"/>
    <property type="match status" value="1"/>
</dbReference>
<dbReference type="InterPro" id="IPR036264">
    <property type="entry name" value="Bact_exopeptidase_dim_dom"/>
</dbReference>
<dbReference type="PANTHER" id="PTHR43808">
    <property type="entry name" value="ACETYLORNITHINE DEACETYLASE"/>
    <property type="match status" value="1"/>
</dbReference>
<evidence type="ECO:0000256" key="1">
    <source>
        <dbReference type="ARBA" id="ARBA00001947"/>
    </source>
</evidence>
<keyword evidence="2" id="KW-0479">Metal-binding</keyword>
<dbReference type="Gene3D" id="3.40.630.10">
    <property type="entry name" value="Zn peptidases"/>
    <property type="match status" value="1"/>
</dbReference>
<dbReference type="Pfam" id="PF07687">
    <property type="entry name" value="M20_dimer"/>
    <property type="match status" value="1"/>
</dbReference>
<reference evidence="6 7" key="1">
    <citation type="submission" date="2024-04" db="EMBL/GenBank/DDBJ databases">
        <title>Polymorphospora sp. isolated from Baiyangdian Lake in Xiong'an New Area.</title>
        <authorList>
            <person name="Zhang X."/>
            <person name="Liu J."/>
        </authorList>
    </citation>
    <scope>NUCLEOTIDE SEQUENCE [LARGE SCALE GENOMIC DNA]</scope>
    <source>
        <strain evidence="6 7">2-325</strain>
    </source>
</reference>
<organism evidence="6 7">
    <name type="scientific">Polymorphospora lycopeni</name>
    <dbReference type="NCBI Taxonomy" id="3140240"/>
    <lineage>
        <taxon>Bacteria</taxon>
        <taxon>Bacillati</taxon>
        <taxon>Actinomycetota</taxon>
        <taxon>Actinomycetes</taxon>
        <taxon>Micromonosporales</taxon>
        <taxon>Micromonosporaceae</taxon>
        <taxon>Polymorphospora</taxon>
    </lineage>
</organism>
<accession>A0ABV5CVN1</accession>
<proteinExistence type="predicted"/>
<dbReference type="Gene3D" id="3.30.70.360">
    <property type="match status" value="1"/>
</dbReference>
<evidence type="ECO:0000256" key="3">
    <source>
        <dbReference type="ARBA" id="ARBA00022801"/>
    </source>
</evidence>
<dbReference type="InterPro" id="IPR002933">
    <property type="entry name" value="Peptidase_M20"/>
</dbReference>
<dbReference type="SUPFAM" id="SSF53187">
    <property type="entry name" value="Zn-dependent exopeptidases"/>
    <property type="match status" value="1"/>
</dbReference>
<dbReference type="EMBL" id="JBCGDC010000077">
    <property type="protein sequence ID" value="MFB6396054.1"/>
    <property type="molecule type" value="Genomic_DNA"/>
</dbReference>
<gene>
    <name evidence="6" type="ORF">AAFH96_23530</name>
</gene>
<dbReference type="PROSITE" id="PS00758">
    <property type="entry name" value="ARGE_DAPE_CPG2_1"/>
    <property type="match status" value="1"/>
</dbReference>
<comment type="cofactor">
    <cofactor evidence="1">
        <name>Zn(2+)</name>
        <dbReference type="ChEBI" id="CHEBI:29105"/>
    </cofactor>
</comment>
<dbReference type="InterPro" id="IPR011650">
    <property type="entry name" value="Peptidase_M20_dimer"/>
</dbReference>
<feature type="domain" description="Peptidase M20 dimerisation" evidence="5">
    <location>
        <begin position="171"/>
        <end position="274"/>
    </location>
</feature>
<dbReference type="SUPFAM" id="SSF55031">
    <property type="entry name" value="Bacterial exopeptidase dimerisation domain"/>
    <property type="match status" value="1"/>
</dbReference>
<comment type="caution">
    <text evidence="6">The sequence shown here is derived from an EMBL/GenBank/DDBJ whole genome shotgun (WGS) entry which is preliminary data.</text>
</comment>
<evidence type="ECO:0000313" key="6">
    <source>
        <dbReference type="EMBL" id="MFB6396054.1"/>
    </source>
</evidence>
<keyword evidence="7" id="KW-1185">Reference proteome</keyword>
<evidence type="ECO:0000256" key="4">
    <source>
        <dbReference type="ARBA" id="ARBA00022833"/>
    </source>
</evidence>
<dbReference type="InterPro" id="IPR001261">
    <property type="entry name" value="ArgE/DapE_CS"/>
</dbReference>
<name>A0ABV5CVN1_9ACTN</name>
<evidence type="ECO:0000256" key="2">
    <source>
        <dbReference type="ARBA" id="ARBA00022723"/>
    </source>
</evidence>
<dbReference type="RefSeq" id="WP_375735631.1">
    <property type="nucleotide sequence ID" value="NZ_JBCGDC010000077.1"/>
</dbReference>
<sequence length="382" mass="39363">MTADVVKLLRELVAIDSANPSLVPGAAGERTIAGYVERWARDNGLSARIVAPDPARPSVIVRGGGGGGGRGLLLCGHLDTVGHGTMTDPLTPRVDGGRLYARGAYDMKAGLAAALIAARQAARDGLAGEVVVAAVADEEHASRGVQDVLAAGGLDVDAAIVTEPTEMAVAVGHRGFVWSEIEVTGRAAHGSRPHLGVDAILKAGPVLVALAELDTRLRRTVHPLLGSGNLHGSLIEGGREESTIPDRCLITVERRTLPGETVAAVERDLAELLDRCRAVDPDLVVTSRTTLARDPFETDPSAPIVTALGAAVARVTGRTPEVTGMSYWADSGFLAAAGIPTVLFGPGGDGAHAEVEWVSLADTSACADSLIAVTRSFCGEVV</sequence>
<evidence type="ECO:0000259" key="5">
    <source>
        <dbReference type="Pfam" id="PF07687"/>
    </source>
</evidence>
<keyword evidence="3" id="KW-0378">Hydrolase</keyword>
<evidence type="ECO:0000313" key="7">
    <source>
        <dbReference type="Proteomes" id="UP001582793"/>
    </source>
</evidence>
<dbReference type="PANTHER" id="PTHR43808:SF25">
    <property type="entry name" value="PEPTIDASE M20 DIMERISATION DOMAIN-CONTAINING PROTEIN"/>
    <property type="match status" value="1"/>
</dbReference>
<keyword evidence="4" id="KW-0862">Zinc</keyword>
<protein>
    <submittedName>
        <fullName evidence="6">M20/M25/M40 family metallo-hydrolase</fullName>
    </submittedName>
</protein>
<dbReference type="InterPro" id="IPR050072">
    <property type="entry name" value="Peptidase_M20A"/>
</dbReference>